<dbReference type="EMBL" id="JARYMX010000039">
    <property type="protein sequence ID" value="KAJ9536259.1"/>
    <property type="molecule type" value="Genomic_DNA"/>
</dbReference>
<reference evidence="3" key="1">
    <citation type="submission" date="2023-03" db="EMBL/GenBank/DDBJ databases">
        <title>Chromosome-scale reference genome and RAD-based genetic map of yellow starthistle (Centaurea solstitialis) reveal putative structural variation and QTLs associated with invader traits.</title>
        <authorList>
            <person name="Reatini B."/>
            <person name="Cang F.A."/>
            <person name="Jiang Q."/>
            <person name="Mckibben M.T.W."/>
            <person name="Barker M.S."/>
            <person name="Rieseberg L.H."/>
            <person name="Dlugosch K.M."/>
        </authorList>
    </citation>
    <scope>NUCLEOTIDE SEQUENCE</scope>
    <source>
        <strain evidence="3">CAN-66</strain>
        <tissue evidence="3">Leaf</tissue>
    </source>
</reference>
<name>A0AA38S5Z8_9ASTR</name>
<proteinExistence type="predicted"/>
<feature type="compositionally biased region" description="Basic and acidic residues" evidence="1">
    <location>
        <begin position="1"/>
        <end position="16"/>
    </location>
</feature>
<dbReference type="Proteomes" id="UP001172457">
    <property type="component" value="Unassembled WGS sequence"/>
</dbReference>
<feature type="domain" description="GAG-pre-integrase" evidence="2">
    <location>
        <begin position="151"/>
        <end position="210"/>
    </location>
</feature>
<evidence type="ECO:0000313" key="3">
    <source>
        <dbReference type="EMBL" id="KAJ9536259.1"/>
    </source>
</evidence>
<dbReference type="Pfam" id="PF13976">
    <property type="entry name" value="gag_pre-integrs"/>
    <property type="match status" value="1"/>
</dbReference>
<feature type="region of interest" description="Disordered" evidence="1">
    <location>
        <begin position="1"/>
        <end position="47"/>
    </location>
</feature>
<sequence length="306" mass="34464">MLLLHESREESIEPHPDTPLTSSASLYSSTQSAQHGKSKNKFNRGNQGHPQDFFGNLAIWPCSDSTARPSRCASRAIRWCWSSSTVIHDADLISFWLMPAAAMSVHVPQDNNFYMDSGANRHMTFNQGTMHSLTPCNSNFIQRCDNDHHDLYPVLPSSPQSARASANVAVSFHTWHRRLGHPGAVVFQFLMSHKFISCSSKTSSLCHACQSVRFSESDFEFSESEFMFSESPSRYADRFFSNRDSEIRFSELGCGIFSESEIALFRIGKDGFPNQKFRAGKYAFPSLFLRGFDGRVGFRNPRAKSA</sequence>
<dbReference type="AlphaFoldDB" id="A0AA38S5Z8"/>
<evidence type="ECO:0000256" key="1">
    <source>
        <dbReference type="SAM" id="MobiDB-lite"/>
    </source>
</evidence>
<organism evidence="3 4">
    <name type="scientific">Centaurea solstitialis</name>
    <name type="common">yellow star-thistle</name>
    <dbReference type="NCBI Taxonomy" id="347529"/>
    <lineage>
        <taxon>Eukaryota</taxon>
        <taxon>Viridiplantae</taxon>
        <taxon>Streptophyta</taxon>
        <taxon>Embryophyta</taxon>
        <taxon>Tracheophyta</taxon>
        <taxon>Spermatophyta</taxon>
        <taxon>Magnoliopsida</taxon>
        <taxon>eudicotyledons</taxon>
        <taxon>Gunneridae</taxon>
        <taxon>Pentapetalae</taxon>
        <taxon>asterids</taxon>
        <taxon>campanulids</taxon>
        <taxon>Asterales</taxon>
        <taxon>Asteraceae</taxon>
        <taxon>Carduoideae</taxon>
        <taxon>Cardueae</taxon>
        <taxon>Centaureinae</taxon>
        <taxon>Centaurea</taxon>
    </lineage>
</organism>
<evidence type="ECO:0000313" key="4">
    <source>
        <dbReference type="Proteomes" id="UP001172457"/>
    </source>
</evidence>
<keyword evidence="4" id="KW-1185">Reference proteome</keyword>
<accession>A0AA38S5Z8</accession>
<feature type="compositionally biased region" description="Low complexity" evidence="1">
    <location>
        <begin position="20"/>
        <end position="34"/>
    </location>
</feature>
<protein>
    <recommendedName>
        <fullName evidence="2">GAG-pre-integrase domain-containing protein</fullName>
    </recommendedName>
</protein>
<gene>
    <name evidence="3" type="ORF">OSB04_un000559</name>
</gene>
<comment type="caution">
    <text evidence="3">The sequence shown here is derived from an EMBL/GenBank/DDBJ whole genome shotgun (WGS) entry which is preliminary data.</text>
</comment>
<dbReference type="InterPro" id="IPR025724">
    <property type="entry name" value="GAG-pre-integrase_dom"/>
</dbReference>
<evidence type="ECO:0000259" key="2">
    <source>
        <dbReference type="Pfam" id="PF13976"/>
    </source>
</evidence>